<gene>
    <name evidence="10" type="primary">LOC107218542</name>
</gene>
<dbReference type="Gene3D" id="2.30.30.140">
    <property type="match status" value="5"/>
</dbReference>
<proteinExistence type="predicted"/>
<keyword evidence="2 4" id="KW-0863">Zinc-finger</keyword>
<dbReference type="PROSITE" id="PS50304">
    <property type="entry name" value="TUDOR"/>
    <property type="match status" value="5"/>
</dbReference>
<organism evidence="9 10">
    <name type="scientific">Neodiprion lecontei</name>
    <name type="common">Redheaded pine sawfly</name>
    <dbReference type="NCBI Taxonomy" id="441921"/>
    <lineage>
        <taxon>Eukaryota</taxon>
        <taxon>Metazoa</taxon>
        <taxon>Ecdysozoa</taxon>
        <taxon>Arthropoda</taxon>
        <taxon>Hexapoda</taxon>
        <taxon>Insecta</taxon>
        <taxon>Pterygota</taxon>
        <taxon>Neoptera</taxon>
        <taxon>Endopterygota</taxon>
        <taxon>Hymenoptera</taxon>
        <taxon>Tenthredinoidea</taxon>
        <taxon>Diprionidae</taxon>
        <taxon>Diprioninae</taxon>
        <taxon>Neodiprion</taxon>
    </lineage>
</organism>
<evidence type="ECO:0000313" key="9">
    <source>
        <dbReference type="Proteomes" id="UP000829291"/>
    </source>
</evidence>
<dbReference type="GeneID" id="107218542"/>
<dbReference type="Gene3D" id="3.30.160.60">
    <property type="entry name" value="Classic Zinc Finger"/>
    <property type="match status" value="1"/>
</dbReference>
<dbReference type="PANTHER" id="PTHR16442">
    <property type="entry name" value="RING FINGER PROTEIN 17"/>
    <property type="match status" value="1"/>
</dbReference>
<evidence type="ECO:0000256" key="3">
    <source>
        <dbReference type="ARBA" id="ARBA00022833"/>
    </source>
</evidence>
<evidence type="ECO:0000256" key="4">
    <source>
        <dbReference type="PROSITE-ProRule" id="PRU00024"/>
    </source>
</evidence>
<dbReference type="PANTHER" id="PTHR16442:SF1">
    <property type="entry name" value="RING FINGER PROTEIN 17"/>
    <property type="match status" value="1"/>
</dbReference>
<feature type="compositionally biased region" description="Acidic residues" evidence="5">
    <location>
        <begin position="1477"/>
        <end position="1489"/>
    </location>
</feature>
<dbReference type="InterPro" id="IPR035437">
    <property type="entry name" value="SNase_OB-fold_sf"/>
</dbReference>
<accession>A0ABM3G3B3</accession>
<dbReference type="InterPro" id="IPR000315">
    <property type="entry name" value="Znf_B-box"/>
</dbReference>
<dbReference type="PROSITE" id="PS50089">
    <property type="entry name" value="ZF_RING_2"/>
    <property type="match status" value="1"/>
</dbReference>
<feature type="domain" description="B box-type" evidence="7">
    <location>
        <begin position="126"/>
        <end position="170"/>
    </location>
</feature>
<dbReference type="Pfam" id="PF00567">
    <property type="entry name" value="TUDOR"/>
    <property type="match status" value="5"/>
</dbReference>
<dbReference type="InterPro" id="IPR002999">
    <property type="entry name" value="Tudor"/>
</dbReference>
<keyword evidence="3" id="KW-0862">Zinc</keyword>
<dbReference type="CDD" id="cd20379">
    <property type="entry name" value="Tudor_dTUD-like"/>
    <property type="match status" value="1"/>
</dbReference>
<name>A0ABM3G3B3_NEOLC</name>
<keyword evidence="9" id="KW-1185">Reference proteome</keyword>
<reference evidence="10" key="1">
    <citation type="submission" date="2025-08" db="UniProtKB">
        <authorList>
            <consortium name="RefSeq"/>
        </authorList>
    </citation>
    <scope>IDENTIFICATION</scope>
    <source>
        <tissue evidence="10">Thorax and Abdomen</tissue>
    </source>
</reference>
<sequence length="1700" mass="193039">MQYNQSVNLRIKMHSILQTKLKYSTCANCKHTFSFRGTHQFRGKTPLLLQCGHAICEICVKTCTTKMCGICGTIFQPNTNEQANFSPNLYTLGLITASQSAGLNCVEPNITFQQSAAARHKKSLSENIEHCSECGLKADFRCRQCNVFFCNLCYTKIHGRALQSHQKVSLIEDSHDFWKLLSNECHVHPKESVQFHCQKCNVSACTHCLLLSHRDHSIVTQSEKNQELKPQLQDVIEKLTEMLLRVKQTEKKLSKPLPVLDTSYGSDTDREKVEAALIQHFTYLHGVLQNIEHRLINQLQEQQNFVGSNIAAIKERLKEQKNEIENALNAGTVALQESDSAVNMTAIIDKLEQILDLPCHLFRNSVPGEKFSLHIDETITESLKEHCWVEVPPIPNYCLLKTEELPEDYEIEPINREEITLPKKPGIPTLKSSPINLNRSLTAISTSSLLASDPNMNNGLMEGVSENVTIPYIKDPSYFYTQPLSRSSELVQLHKALAKQAATSALPTELELNKLYLVQYGNDMKWYRGRIVKLYLDKNGSQVGDVFYIDYGNTEILVPLSRMRNMTVQSSLVPVMARLCALYDIVPKDGQWSIDANKAMYEMVGGKSHTVMHVYKVCNGICHVDITKISAGDGDRPVSIRDALIFLEYGCFITNERLKRTNPESLRKFFEEEIAIENSYDVYATYIESPDCLYVQKIGDGQMHLTKLTNDMTIEYGKIGINKGIIYTPQIGMPCAVLSNDGMWYRGRVTNLLGNRKVEVFSVDIGCKREYEYDQIRRLHNQFMSLTALAFKISLKDVVPVNDSETILETQKFMIETLESQMLKIFVFSKESDCFKVALYIPMENNDVNFNAMLVEKGYAISTGTSSKFMNMPKTVTKKRKKKGNKAKKYSQVSENVDDEYLANDLAEPDPFRMCVNVLHVVSPDCIYVGDVSCTKVIKDMMEKLQQFYNAYKSGESEEWKQNDVCVAYSAKDKFYHRAKIIEIASPTKVVVFLYDIGITETVGIQDLQTLHPDYANIPSRAFKVKLAGILPCGGSATWVSSSCQVLTDIINENQHSLFYISKVAGIEDDAICVVLWVRETRLEGALAPTIVEINSVNQMLIKKGVALPVRGYKDEEEKVLAVDLRQQLQQNDEKQHFTDVEWVAKNRMHGSHSDVMSDASVAPFSINMSESDTASREENDESEDEYPIPPPFSAWIPASPIIDDKFCAFSTYVDLNCTIYLHSPKQNGYTLAHIDAALQAHFKDSKPQACDMFWAPNDLCIAQYHVDKKWYRAQVLELLENDEVKVVFVDYGNVDECKLGTLRKRVIMEHIPIQATKCVVHGLIPDTPDDKWSISNLDTIHALVVDKKNDITILDRKSDHLVISINLREFQGIDLICYLRYTLHFQIRELDVDSRHDSSDDADVIIEGSIEGCDPRSTSEPMFQLSTSLESKSPEMKPANFDKIISGSLDISGIQNHITTNDFKESITVSSTPQNEVDDGGHDEESEDNNVCPQNYYMFDIPNHVEIINLDPCHMITATEFCAQLHPSSELEFLNMCHQELKRVENDMQEEACDQPVLKEVRLGAPCCAKYGSNGIWYRASITEIEPDTERVKVMYMDYGDEEHQYIGKIHSLKKDWLDVPVMTYRCKLWNIHQDQDAEISLAVMVQKVEHVFYSGVVKAKVKNRCSNKLDVELYSDDECNRLLYENLIQDGVFKIVQE</sequence>
<evidence type="ECO:0000259" key="6">
    <source>
        <dbReference type="PROSITE" id="PS50089"/>
    </source>
</evidence>
<evidence type="ECO:0000313" key="10">
    <source>
        <dbReference type="RefSeq" id="XP_046594753.1"/>
    </source>
</evidence>
<feature type="domain" description="Tudor" evidence="8">
    <location>
        <begin position="1254"/>
        <end position="1313"/>
    </location>
</feature>
<protein>
    <submittedName>
        <fullName evidence="10">RING finger protein 17</fullName>
    </submittedName>
</protein>
<dbReference type="RefSeq" id="XP_046594753.1">
    <property type="nucleotide sequence ID" value="XM_046738797.1"/>
</dbReference>
<feature type="domain" description="B box-type" evidence="7">
    <location>
        <begin position="185"/>
        <end position="221"/>
    </location>
</feature>
<dbReference type="Proteomes" id="UP000829291">
    <property type="component" value="Chromosome 1"/>
</dbReference>
<evidence type="ECO:0000259" key="7">
    <source>
        <dbReference type="PROSITE" id="PS50119"/>
    </source>
</evidence>
<feature type="domain" description="Tudor" evidence="8">
    <location>
        <begin position="1561"/>
        <end position="1621"/>
    </location>
</feature>
<dbReference type="Gene3D" id="2.40.50.90">
    <property type="match status" value="5"/>
</dbReference>
<feature type="domain" description="Tudor" evidence="8">
    <location>
        <begin position="728"/>
        <end position="786"/>
    </location>
</feature>
<evidence type="ECO:0000256" key="2">
    <source>
        <dbReference type="ARBA" id="ARBA00022771"/>
    </source>
</evidence>
<dbReference type="SMART" id="SM00333">
    <property type="entry name" value="TUDOR"/>
    <property type="match status" value="5"/>
</dbReference>
<keyword evidence="1" id="KW-0479">Metal-binding</keyword>
<dbReference type="InterPro" id="IPR017907">
    <property type="entry name" value="Znf_RING_CS"/>
</dbReference>
<feature type="compositionally biased region" description="Polar residues" evidence="5">
    <location>
        <begin position="1466"/>
        <end position="1476"/>
    </location>
</feature>
<dbReference type="PROSITE" id="PS50119">
    <property type="entry name" value="ZF_BBOX"/>
    <property type="match status" value="2"/>
</dbReference>
<feature type="domain" description="Tudor" evidence="8">
    <location>
        <begin position="959"/>
        <end position="1018"/>
    </location>
</feature>
<feature type="region of interest" description="Disordered" evidence="5">
    <location>
        <begin position="1466"/>
        <end position="1490"/>
    </location>
</feature>
<dbReference type="InterPro" id="IPR001841">
    <property type="entry name" value="Znf_RING"/>
</dbReference>
<dbReference type="SUPFAM" id="SSF57845">
    <property type="entry name" value="B-box zinc-binding domain"/>
    <property type="match status" value="1"/>
</dbReference>
<dbReference type="PROSITE" id="PS00518">
    <property type="entry name" value="ZF_RING_1"/>
    <property type="match status" value="1"/>
</dbReference>
<evidence type="ECO:0000256" key="5">
    <source>
        <dbReference type="SAM" id="MobiDB-lite"/>
    </source>
</evidence>
<feature type="domain" description="Tudor" evidence="8">
    <location>
        <begin position="509"/>
        <end position="572"/>
    </location>
</feature>
<dbReference type="CDD" id="cd19757">
    <property type="entry name" value="Bbox1"/>
    <property type="match status" value="1"/>
</dbReference>
<dbReference type="SUPFAM" id="SSF63748">
    <property type="entry name" value="Tudor/PWWP/MBT"/>
    <property type="match status" value="5"/>
</dbReference>
<evidence type="ECO:0000256" key="1">
    <source>
        <dbReference type="ARBA" id="ARBA00022723"/>
    </source>
</evidence>
<feature type="domain" description="RING-type" evidence="6">
    <location>
        <begin position="26"/>
        <end position="71"/>
    </location>
</feature>
<evidence type="ECO:0000259" key="8">
    <source>
        <dbReference type="PROSITE" id="PS50304"/>
    </source>
</evidence>